<evidence type="ECO:0000259" key="2">
    <source>
        <dbReference type="Pfam" id="PF13436"/>
    </source>
</evidence>
<dbReference type="PROSITE" id="PS51257">
    <property type="entry name" value="PROKAR_LIPOPROTEIN"/>
    <property type="match status" value="1"/>
</dbReference>
<protein>
    <submittedName>
        <fullName evidence="3">Glycine zipper family protein</fullName>
    </submittedName>
</protein>
<accession>A0ABY5CM61</accession>
<dbReference type="EMBL" id="CP074347">
    <property type="protein sequence ID" value="USU98874.1"/>
    <property type="molecule type" value="Genomic_DNA"/>
</dbReference>
<dbReference type="InterPro" id="IPR025693">
    <property type="entry name" value="Gly-zipper_OmpA-like_dom"/>
</dbReference>
<dbReference type="Proteomes" id="UP001056873">
    <property type="component" value="Chromosome"/>
</dbReference>
<evidence type="ECO:0000313" key="3">
    <source>
        <dbReference type="EMBL" id="USU98874.1"/>
    </source>
</evidence>
<evidence type="ECO:0000313" key="4">
    <source>
        <dbReference type="Proteomes" id="UP001056873"/>
    </source>
</evidence>
<reference evidence="3" key="1">
    <citation type="journal article" date="2022" name="BMC Genomics">
        <title>Genome sequence of the entomopathogenic Serratia entomophila isolate 626 and characterisation of the species specific itaconate degradation pathway.</title>
        <authorList>
            <person name="Vaughan A.L."/>
            <person name="Altermann E."/>
            <person name="Glare T.R."/>
            <person name="Hurst M.R.H."/>
        </authorList>
    </citation>
    <scope>NUCLEOTIDE SEQUENCE</scope>
    <source>
        <strain evidence="3">626</strain>
    </source>
</reference>
<gene>
    <name evidence="3" type="ORF">KFQ06_12385</name>
</gene>
<sequence length="176" mass="17300">MKPFLAFPPLALAALLSGCVSPPSGPDVTALPGTGKSYEQFNRDEAQCRSYAQGSIGGGAQTAANNAAGTAAAGTLVGAAAGALMGAASGHAGPGALVGAGGGLLVGSALANNSSSRSSEDLQDSYDRVYTQCMYAKGNKVPVAYGDDAPQGSPVPPDYYPQAAGSGVPPDYYPGQ</sequence>
<dbReference type="GeneID" id="75022823"/>
<feature type="region of interest" description="Disordered" evidence="1">
    <location>
        <begin position="144"/>
        <end position="176"/>
    </location>
</feature>
<keyword evidence="4" id="KW-1185">Reference proteome</keyword>
<name>A0ABY5CM61_9GAMM</name>
<evidence type="ECO:0000256" key="1">
    <source>
        <dbReference type="SAM" id="MobiDB-lite"/>
    </source>
</evidence>
<feature type="domain" description="Glycine-zipper-containing OmpA-like membrane" evidence="2">
    <location>
        <begin position="69"/>
        <end position="109"/>
    </location>
</feature>
<dbReference type="Pfam" id="PF13436">
    <property type="entry name" value="Gly-zipper_OmpA"/>
    <property type="match status" value="1"/>
</dbReference>
<proteinExistence type="predicted"/>
<dbReference type="RefSeq" id="WP_234584684.1">
    <property type="nucleotide sequence ID" value="NZ_CAMIPG010000001.1"/>
</dbReference>
<organism evidence="3 4">
    <name type="scientific">Serratia entomophila</name>
    <dbReference type="NCBI Taxonomy" id="42906"/>
    <lineage>
        <taxon>Bacteria</taxon>
        <taxon>Pseudomonadati</taxon>
        <taxon>Pseudomonadota</taxon>
        <taxon>Gammaproteobacteria</taxon>
        <taxon>Enterobacterales</taxon>
        <taxon>Yersiniaceae</taxon>
        <taxon>Serratia</taxon>
    </lineage>
</organism>